<organism evidence="2 3">
    <name type="scientific">Larinioides sclopetarius</name>
    <dbReference type="NCBI Taxonomy" id="280406"/>
    <lineage>
        <taxon>Eukaryota</taxon>
        <taxon>Metazoa</taxon>
        <taxon>Ecdysozoa</taxon>
        <taxon>Arthropoda</taxon>
        <taxon>Chelicerata</taxon>
        <taxon>Arachnida</taxon>
        <taxon>Araneae</taxon>
        <taxon>Araneomorphae</taxon>
        <taxon>Entelegynae</taxon>
        <taxon>Araneoidea</taxon>
        <taxon>Araneidae</taxon>
        <taxon>Larinioides</taxon>
    </lineage>
</organism>
<sequence>LLEHRSYLLTCFLYSLFLLQDRQLSESSVKNSCAAEGKGEKKSR</sequence>
<accession>A0AAV2A594</accession>
<feature type="region of interest" description="Disordered" evidence="1">
    <location>
        <begin position="24"/>
        <end position="44"/>
    </location>
</feature>
<evidence type="ECO:0000313" key="3">
    <source>
        <dbReference type="Proteomes" id="UP001497382"/>
    </source>
</evidence>
<feature type="non-terminal residue" evidence="2">
    <location>
        <position position="1"/>
    </location>
</feature>
<evidence type="ECO:0000256" key="1">
    <source>
        <dbReference type="SAM" id="MobiDB-lite"/>
    </source>
</evidence>
<name>A0AAV2A594_9ARAC</name>
<dbReference type="EMBL" id="CAXIEN010000119">
    <property type="protein sequence ID" value="CAL1279220.1"/>
    <property type="molecule type" value="Genomic_DNA"/>
</dbReference>
<reference evidence="2 3" key="1">
    <citation type="submission" date="2024-04" db="EMBL/GenBank/DDBJ databases">
        <authorList>
            <person name="Rising A."/>
            <person name="Reimegard J."/>
            <person name="Sonavane S."/>
            <person name="Akerstrom W."/>
            <person name="Nylinder S."/>
            <person name="Hedman E."/>
            <person name="Kallberg Y."/>
        </authorList>
    </citation>
    <scope>NUCLEOTIDE SEQUENCE [LARGE SCALE GENOMIC DNA]</scope>
</reference>
<keyword evidence="3" id="KW-1185">Reference proteome</keyword>
<dbReference type="AlphaFoldDB" id="A0AAV2A594"/>
<protein>
    <submittedName>
        <fullName evidence="2">Uncharacterized protein</fullName>
    </submittedName>
</protein>
<gene>
    <name evidence="2" type="ORF">LARSCL_LOCUS10221</name>
</gene>
<dbReference type="Proteomes" id="UP001497382">
    <property type="component" value="Unassembled WGS sequence"/>
</dbReference>
<evidence type="ECO:0000313" key="2">
    <source>
        <dbReference type="EMBL" id="CAL1279220.1"/>
    </source>
</evidence>
<comment type="caution">
    <text evidence="2">The sequence shown here is derived from an EMBL/GenBank/DDBJ whole genome shotgun (WGS) entry which is preliminary data.</text>
</comment>
<proteinExistence type="predicted"/>